<organism evidence="2 3">
    <name type="scientific">Candidatus Nealsonbacteria bacterium CG08_land_8_20_14_0_20_43_11</name>
    <dbReference type="NCBI Taxonomy" id="1974706"/>
    <lineage>
        <taxon>Bacteria</taxon>
        <taxon>Candidatus Nealsoniibacteriota</taxon>
    </lineage>
</organism>
<dbReference type="Proteomes" id="UP000229390">
    <property type="component" value="Unassembled WGS sequence"/>
</dbReference>
<accession>A0A2M6T0W0</accession>
<reference evidence="3" key="1">
    <citation type="submission" date="2017-09" db="EMBL/GenBank/DDBJ databases">
        <title>Depth-based differentiation of microbial function through sediment-hosted aquifers and enrichment of novel symbionts in the deep terrestrial subsurface.</title>
        <authorList>
            <person name="Probst A.J."/>
            <person name="Ladd B."/>
            <person name="Jarett J.K."/>
            <person name="Geller-Mcgrath D.E."/>
            <person name="Sieber C.M.K."/>
            <person name="Emerson J.B."/>
            <person name="Anantharaman K."/>
            <person name="Thomas B.C."/>
            <person name="Malmstrom R."/>
            <person name="Stieglmeier M."/>
            <person name="Klingl A."/>
            <person name="Woyke T."/>
            <person name="Ryan C.M."/>
            <person name="Banfield J.F."/>
        </authorList>
    </citation>
    <scope>NUCLEOTIDE SEQUENCE [LARGE SCALE GENOMIC DNA]</scope>
</reference>
<name>A0A2M6T0W0_9BACT</name>
<dbReference type="EMBL" id="PEYE01000026">
    <property type="protein sequence ID" value="PIS38878.1"/>
    <property type="molecule type" value="Genomic_DNA"/>
</dbReference>
<dbReference type="Pfam" id="PF07963">
    <property type="entry name" value="N_methyl"/>
    <property type="match status" value="1"/>
</dbReference>
<keyword evidence="1" id="KW-0812">Transmembrane</keyword>
<evidence type="ECO:0000313" key="3">
    <source>
        <dbReference type="Proteomes" id="UP000229390"/>
    </source>
</evidence>
<feature type="transmembrane region" description="Helical" evidence="1">
    <location>
        <begin position="21"/>
        <end position="46"/>
    </location>
</feature>
<proteinExistence type="predicted"/>
<protein>
    <recommendedName>
        <fullName evidence="4">Type II secretion system protein</fullName>
    </recommendedName>
</protein>
<evidence type="ECO:0000313" key="2">
    <source>
        <dbReference type="EMBL" id="PIS38878.1"/>
    </source>
</evidence>
<gene>
    <name evidence="2" type="ORF">COT34_01400</name>
</gene>
<evidence type="ECO:0000256" key="1">
    <source>
        <dbReference type="SAM" id="Phobius"/>
    </source>
</evidence>
<dbReference type="InterPro" id="IPR012902">
    <property type="entry name" value="N_methyl_site"/>
</dbReference>
<keyword evidence="1" id="KW-1133">Transmembrane helix</keyword>
<dbReference type="AlphaFoldDB" id="A0A2M6T0W0"/>
<evidence type="ECO:0008006" key="4">
    <source>
        <dbReference type="Google" id="ProtNLM"/>
    </source>
</evidence>
<keyword evidence="1" id="KW-0472">Membrane</keyword>
<sequence length="182" mass="20738">MKFRFFREKFFCQKKNKAFSLLEVLVYVAVFAVVTTAIASFVLWAINAKAKTKAMREVSHNSERAMEIIAYEVREAEAIYESTTTNNQLSLRIKKHLPTGEAISYIDFFLCGTRLCSKKEGRDPVALTSEKIEITNLNFTKIFTGSAPSIQIELRANYENPSDLLKYKAVADLRTTVALRTY</sequence>
<comment type="caution">
    <text evidence="2">The sequence shown here is derived from an EMBL/GenBank/DDBJ whole genome shotgun (WGS) entry which is preliminary data.</text>
</comment>